<dbReference type="EMBL" id="MU273895">
    <property type="protein sequence ID" value="KAI0027490.1"/>
    <property type="molecule type" value="Genomic_DNA"/>
</dbReference>
<name>A0ACB8Q7M3_9AGAM</name>
<protein>
    <submittedName>
        <fullName evidence="1">Uncharacterized protein</fullName>
    </submittedName>
</protein>
<reference evidence="1" key="2">
    <citation type="journal article" date="2022" name="New Phytol.">
        <title>Evolutionary transition to the ectomycorrhizal habit in the genomes of a hyperdiverse lineage of mushroom-forming fungi.</title>
        <authorList>
            <person name="Looney B."/>
            <person name="Miyauchi S."/>
            <person name="Morin E."/>
            <person name="Drula E."/>
            <person name="Courty P.E."/>
            <person name="Kohler A."/>
            <person name="Kuo A."/>
            <person name="LaButti K."/>
            <person name="Pangilinan J."/>
            <person name="Lipzen A."/>
            <person name="Riley R."/>
            <person name="Andreopoulos W."/>
            <person name="He G."/>
            <person name="Johnson J."/>
            <person name="Nolan M."/>
            <person name="Tritt A."/>
            <person name="Barry K.W."/>
            <person name="Grigoriev I.V."/>
            <person name="Nagy L.G."/>
            <person name="Hibbett D."/>
            <person name="Henrissat B."/>
            <person name="Matheny P.B."/>
            <person name="Labbe J."/>
            <person name="Martin F.M."/>
        </authorList>
    </citation>
    <scope>NUCLEOTIDE SEQUENCE</scope>
    <source>
        <strain evidence="1">EC-137</strain>
    </source>
</reference>
<dbReference type="Proteomes" id="UP000814128">
    <property type="component" value="Unassembled WGS sequence"/>
</dbReference>
<organism evidence="1 2">
    <name type="scientific">Vararia minispora EC-137</name>
    <dbReference type="NCBI Taxonomy" id="1314806"/>
    <lineage>
        <taxon>Eukaryota</taxon>
        <taxon>Fungi</taxon>
        <taxon>Dikarya</taxon>
        <taxon>Basidiomycota</taxon>
        <taxon>Agaricomycotina</taxon>
        <taxon>Agaricomycetes</taxon>
        <taxon>Russulales</taxon>
        <taxon>Lachnocladiaceae</taxon>
        <taxon>Vararia</taxon>
    </lineage>
</organism>
<evidence type="ECO:0000313" key="2">
    <source>
        <dbReference type="Proteomes" id="UP000814128"/>
    </source>
</evidence>
<proteinExistence type="predicted"/>
<evidence type="ECO:0000313" key="1">
    <source>
        <dbReference type="EMBL" id="KAI0027490.1"/>
    </source>
</evidence>
<comment type="caution">
    <text evidence="1">The sequence shown here is derived from an EMBL/GenBank/DDBJ whole genome shotgun (WGS) entry which is preliminary data.</text>
</comment>
<keyword evidence="2" id="KW-1185">Reference proteome</keyword>
<gene>
    <name evidence="1" type="ORF">K488DRAFT_74497</name>
</gene>
<reference evidence="1" key="1">
    <citation type="submission" date="2021-02" db="EMBL/GenBank/DDBJ databases">
        <authorList>
            <consortium name="DOE Joint Genome Institute"/>
            <person name="Ahrendt S."/>
            <person name="Looney B.P."/>
            <person name="Miyauchi S."/>
            <person name="Morin E."/>
            <person name="Drula E."/>
            <person name="Courty P.E."/>
            <person name="Chicoki N."/>
            <person name="Fauchery L."/>
            <person name="Kohler A."/>
            <person name="Kuo A."/>
            <person name="Labutti K."/>
            <person name="Pangilinan J."/>
            <person name="Lipzen A."/>
            <person name="Riley R."/>
            <person name="Andreopoulos W."/>
            <person name="He G."/>
            <person name="Johnson J."/>
            <person name="Barry K.W."/>
            <person name="Grigoriev I.V."/>
            <person name="Nagy L."/>
            <person name="Hibbett D."/>
            <person name="Henrissat B."/>
            <person name="Matheny P.B."/>
            <person name="Labbe J."/>
            <person name="Martin F."/>
        </authorList>
    </citation>
    <scope>NUCLEOTIDE SEQUENCE</scope>
    <source>
        <strain evidence="1">EC-137</strain>
    </source>
</reference>
<sequence length="1033" mass="111294">MSSRFYIKKQKPGARASASKDGWKSTDGSLAGQSNEAAEPRHKGRPYSIKSKEHRDWLETQRPAYECASRKGKTAAREFLNETTTAFLDRFSWSYAHFKTQGIENQEEDGVQDRDSIYKLARQKVYNLYHSAAGGGRQASQPASVQWLLQSLLVKVSPLRRPKLVNVFRRSPHYTPEMCAEFAAELRAMAEDWDDDLDEDAEADEDEDADVDENDREHPDSDDDDDDGDDGDDGGDRAAPTRNRSQRLAREEQFLSRKLRDASTEVKKDLEERAVAEYERKVAQRRDWLDQGPKTFEETAEMMRTLSPLLEQLVTWLSDRGTYSAWYIAAPGDPTEGPLSMYSFLGGSSPSNEANGARVTFDLYDPGAHADACLRVYEHAVRGLCKEPLAPSAGERAPSSHASSAPAMQLADADELEQMSTTRSPSLGDDPSTQGRLALVLPEGGEDDTSGDGSDWFWPGEVPGTPNAPADQIAPDQIAPDQIAPDGDAPDDDNAPPACEPNVETELQTLWREAQFRAGTDARTTEVADGFRAAERATARSPEHSLDDGYAALEDWQEGDSDGAAGGEYENANAGEDVRLAGDLDHKGGGAPDGAGAGECERLGDAMTQEEEEYWDSVMWPDEGYISPRERWLGEVSKVWVVTRAAGARGKAPKSWIHKHAQIVAEVVRSTMGGPPGMEGLVVYPQKLMDAFDAAAALESQRGFEVRPARLENGTRLTSSVQPAARDNSSTYLEELPEHLQPDYWKAWRKARFPATLPVAAEGVLPTDYGLHLIRYWIACQPVERLPQTRSGSLEMLAAPEEGMDWSVLAARGPGGTFGFVRGLTVWAANIGALAHTRHWNALATDIRQVFLILALKGHQKATTPDTPEGASTIQGTDGARGTASGRGESGYVSALVSVSAGSVSVRAEATTRAISEGSARAQTSAGGTSAEDGKRRVRKESQKLLESKRHAEAIEAARKKRRKIGSEAVVPEVGHGGGMGVGMGARTGTGAGMGAGAGAAVGAGAELGAGADRREVSGSGVEGVGTEQGSVA</sequence>
<accession>A0ACB8Q7M3</accession>